<evidence type="ECO:0000256" key="1">
    <source>
        <dbReference type="SAM" id="Phobius"/>
    </source>
</evidence>
<keyword evidence="1" id="KW-0472">Membrane</keyword>
<proteinExistence type="predicted"/>
<evidence type="ECO:0000313" key="3">
    <source>
        <dbReference type="Proteomes" id="UP001597120"/>
    </source>
</evidence>
<protein>
    <submittedName>
        <fullName evidence="2">DUF1294 domain-containing protein</fullName>
    </submittedName>
</protein>
<keyword evidence="1" id="KW-0812">Transmembrane</keyword>
<organism evidence="2 3">
    <name type="scientific">Paenibacillus residui</name>
    <dbReference type="NCBI Taxonomy" id="629724"/>
    <lineage>
        <taxon>Bacteria</taxon>
        <taxon>Bacillati</taxon>
        <taxon>Bacillota</taxon>
        <taxon>Bacilli</taxon>
        <taxon>Bacillales</taxon>
        <taxon>Paenibacillaceae</taxon>
        <taxon>Paenibacillus</taxon>
    </lineage>
</organism>
<dbReference type="Proteomes" id="UP001597120">
    <property type="component" value="Unassembled WGS sequence"/>
</dbReference>
<keyword evidence="1" id="KW-1133">Transmembrane helix</keyword>
<dbReference type="Pfam" id="PF06961">
    <property type="entry name" value="DUF1294"/>
    <property type="match status" value="1"/>
</dbReference>
<gene>
    <name evidence="2" type="ORF">ACFQ03_07195</name>
</gene>
<evidence type="ECO:0000313" key="2">
    <source>
        <dbReference type="EMBL" id="MFD0868930.1"/>
    </source>
</evidence>
<feature type="transmembrane region" description="Helical" evidence="1">
    <location>
        <begin position="66"/>
        <end position="85"/>
    </location>
</feature>
<feature type="transmembrane region" description="Helical" evidence="1">
    <location>
        <begin position="36"/>
        <end position="54"/>
    </location>
</feature>
<dbReference type="RefSeq" id="WP_144933716.1">
    <property type="nucleotide sequence ID" value="NZ_JBHTIU010000027.1"/>
</dbReference>
<sequence length="91" mass="10121">MKLLIIYLLLVNGLGYWSMGRDKALAGKGKRRIPERRLFGLALAGGAVGSWLGMRRFRHKTKHSSFVIGIPLLIAVNAVCVYGVWRLILSV</sequence>
<accession>A0ABW3D710</accession>
<dbReference type="EMBL" id="JBHTIU010000027">
    <property type="protein sequence ID" value="MFD0868930.1"/>
    <property type="molecule type" value="Genomic_DNA"/>
</dbReference>
<name>A0ABW3D710_9BACL</name>
<keyword evidence="3" id="KW-1185">Reference proteome</keyword>
<dbReference type="InterPro" id="IPR010718">
    <property type="entry name" value="DUF1294"/>
</dbReference>
<reference evidence="3" key="1">
    <citation type="journal article" date="2019" name="Int. J. Syst. Evol. Microbiol.">
        <title>The Global Catalogue of Microorganisms (GCM) 10K type strain sequencing project: providing services to taxonomists for standard genome sequencing and annotation.</title>
        <authorList>
            <consortium name="The Broad Institute Genomics Platform"/>
            <consortium name="The Broad Institute Genome Sequencing Center for Infectious Disease"/>
            <person name="Wu L."/>
            <person name="Ma J."/>
        </authorList>
    </citation>
    <scope>NUCLEOTIDE SEQUENCE [LARGE SCALE GENOMIC DNA]</scope>
    <source>
        <strain evidence="3">CCUG 57263</strain>
    </source>
</reference>
<comment type="caution">
    <text evidence="2">The sequence shown here is derived from an EMBL/GenBank/DDBJ whole genome shotgun (WGS) entry which is preliminary data.</text>
</comment>